<protein>
    <submittedName>
        <fullName evidence="1">Uncharacterized protein</fullName>
    </submittedName>
</protein>
<dbReference type="Proteomes" id="UP001381693">
    <property type="component" value="Unassembled WGS sequence"/>
</dbReference>
<dbReference type="AlphaFoldDB" id="A0AAN8XFC9"/>
<dbReference type="EMBL" id="JAXCGZ010008019">
    <property type="protein sequence ID" value="KAK7078095.1"/>
    <property type="molecule type" value="Genomic_DNA"/>
</dbReference>
<evidence type="ECO:0000313" key="2">
    <source>
        <dbReference type="Proteomes" id="UP001381693"/>
    </source>
</evidence>
<proteinExistence type="predicted"/>
<sequence length="160" mass="17614">AIPVLFHDYLSIYTFLDLFTASPKILIVLPFPEVTLRIFLSVSLNTFVVVAQLSIRSSPLPSARSASSQYFIQHSYSLGFRHLILGSSITLLLSSPSDSSYTPPSDIAWLHSTLPPPNSLKSLFGWISCSVDDPPVYSFLHLCILLCASPSSQNVYLPQP</sequence>
<comment type="caution">
    <text evidence="1">The sequence shown here is derived from an EMBL/GenBank/DDBJ whole genome shotgun (WGS) entry which is preliminary data.</text>
</comment>
<reference evidence="1 2" key="1">
    <citation type="submission" date="2023-11" db="EMBL/GenBank/DDBJ databases">
        <title>Halocaridina rubra genome assembly.</title>
        <authorList>
            <person name="Smith C."/>
        </authorList>
    </citation>
    <scope>NUCLEOTIDE SEQUENCE [LARGE SCALE GENOMIC DNA]</scope>
    <source>
        <strain evidence="1">EP-1</strain>
        <tissue evidence="1">Whole</tissue>
    </source>
</reference>
<organism evidence="1 2">
    <name type="scientific">Halocaridina rubra</name>
    <name type="common">Hawaiian red shrimp</name>
    <dbReference type="NCBI Taxonomy" id="373956"/>
    <lineage>
        <taxon>Eukaryota</taxon>
        <taxon>Metazoa</taxon>
        <taxon>Ecdysozoa</taxon>
        <taxon>Arthropoda</taxon>
        <taxon>Crustacea</taxon>
        <taxon>Multicrustacea</taxon>
        <taxon>Malacostraca</taxon>
        <taxon>Eumalacostraca</taxon>
        <taxon>Eucarida</taxon>
        <taxon>Decapoda</taxon>
        <taxon>Pleocyemata</taxon>
        <taxon>Caridea</taxon>
        <taxon>Atyoidea</taxon>
        <taxon>Atyidae</taxon>
        <taxon>Halocaridina</taxon>
    </lineage>
</organism>
<gene>
    <name evidence="1" type="ORF">SK128_015563</name>
</gene>
<accession>A0AAN8XFC9</accession>
<feature type="non-terminal residue" evidence="1">
    <location>
        <position position="1"/>
    </location>
</feature>
<name>A0AAN8XFC9_HALRR</name>
<keyword evidence="2" id="KW-1185">Reference proteome</keyword>
<evidence type="ECO:0000313" key="1">
    <source>
        <dbReference type="EMBL" id="KAK7078095.1"/>
    </source>
</evidence>